<dbReference type="EMBL" id="CP163445">
    <property type="protein sequence ID" value="XDQ83666.1"/>
    <property type="molecule type" value="Genomic_DNA"/>
</dbReference>
<evidence type="ECO:0000256" key="1">
    <source>
        <dbReference type="ARBA" id="ARBA00001946"/>
    </source>
</evidence>
<dbReference type="SUPFAM" id="SSF56784">
    <property type="entry name" value="HAD-like"/>
    <property type="match status" value="1"/>
</dbReference>
<accession>A0AB39TWX6</accession>
<gene>
    <name evidence="4" type="ORF">AB2U05_36755</name>
</gene>
<dbReference type="PANTHER" id="PTHR46470">
    <property type="entry name" value="N-ACYLNEURAMINATE-9-PHOSPHATASE"/>
    <property type="match status" value="1"/>
</dbReference>
<dbReference type="Gene3D" id="1.20.120.710">
    <property type="entry name" value="Haloacid dehalogenase hydrolase-like domain"/>
    <property type="match status" value="1"/>
</dbReference>
<dbReference type="InterPro" id="IPR036412">
    <property type="entry name" value="HAD-like_sf"/>
</dbReference>
<dbReference type="RefSeq" id="WP_369185743.1">
    <property type="nucleotide sequence ID" value="NZ_CP163445.1"/>
</dbReference>
<evidence type="ECO:0000256" key="2">
    <source>
        <dbReference type="ARBA" id="ARBA00022801"/>
    </source>
</evidence>
<comment type="cofactor">
    <cofactor evidence="1">
        <name>Mg(2+)</name>
        <dbReference type="ChEBI" id="CHEBI:18420"/>
    </cofactor>
</comment>
<keyword evidence="3" id="KW-0460">Magnesium</keyword>
<name>A0AB39TWX6_9ACTN</name>
<dbReference type="InterPro" id="IPR051400">
    <property type="entry name" value="HAD-like_hydrolase"/>
</dbReference>
<dbReference type="SFLD" id="SFLDG01129">
    <property type="entry name" value="C1.5:_HAD__Beta-PGM__Phosphata"/>
    <property type="match status" value="1"/>
</dbReference>
<dbReference type="Pfam" id="PF00702">
    <property type="entry name" value="Hydrolase"/>
    <property type="match status" value="1"/>
</dbReference>
<dbReference type="Gene3D" id="3.40.50.1000">
    <property type="entry name" value="HAD superfamily/HAD-like"/>
    <property type="match status" value="1"/>
</dbReference>
<dbReference type="NCBIfam" id="TIGR01549">
    <property type="entry name" value="HAD-SF-IA-v1"/>
    <property type="match status" value="1"/>
</dbReference>
<organism evidence="4">
    <name type="scientific">Streptomyces sp. Y1</name>
    <dbReference type="NCBI Taxonomy" id="3238634"/>
    <lineage>
        <taxon>Bacteria</taxon>
        <taxon>Bacillati</taxon>
        <taxon>Actinomycetota</taxon>
        <taxon>Actinomycetes</taxon>
        <taxon>Kitasatosporales</taxon>
        <taxon>Streptomycetaceae</taxon>
        <taxon>Streptomyces</taxon>
    </lineage>
</organism>
<keyword evidence="2 4" id="KW-0378">Hydrolase</keyword>
<dbReference type="GO" id="GO:0044281">
    <property type="term" value="P:small molecule metabolic process"/>
    <property type="evidence" value="ECO:0007669"/>
    <property type="project" value="UniProtKB-ARBA"/>
</dbReference>
<dbReference type="SFLD" id="SFLDS00003">
    <property type="entry name" value="Haloacid_Dehalogenase"/>
    <property type="match status" value="1"/>
</dbReference>
<dbReference type="InterPro" id="IPR023214">
    <property type="entry name" value="HAD_sf"/>
</dbReference>
<reference evidence="4" key="1">
    <citation type="submission" date="2024-07" db="EMBL/GenBank/DDBJ databases">
        <authorList>
            <person name="Yu S.T."/>
        </authorList>
    </citation>
    <scope>NUCLEOTIDE SEQUENCE</scope>
    <source>
        <strain evidence="4">Y1</strain>
    </source>
</reference>
<dbReference type="AlphaFoldDB" id="A0AB39TWX6"/>
<evidence type="ECO:0000256" key="3">
    <source>
        <dbReference type="ARBA" id="ARBA00022842"/>
    </source>
</evidence>
<dbReference type="EC" id="3.1.3.-" evidence="4"/>
<protein>
    <submittedName>
        <fullName evidence="4">HAD family hydrolase</fullName>
        <ecNumber evidence="4">3.1.3.-</ecNumber>
    </submittedName>
</protein>
<dbReference type="PANTHER" id="PTHR46470:SF4">
    <property type="entry name" value="5-AMINO-6-(5-PHOSPHO-D-RIBITYLAMINO)URACIL PHOSPHATASE YIGB"/>
    <property type="match status" value="1"/>
</dbReference>
<dbReference type="InterPro" id="IPR006439">
    <property type="entry name" value="HAD-SF_hydro_IA"/>
</dbReference>
<proteinExistence type="predicted"/>
<evidence type="ECO:0000313" key="4">
    <source>
        <dbReference type="EMBL" id="XDQ83666.1"/>
    </source>
</evidence>
<sequence>MPHLPIRGVLFDVDDTLFDYSGSEEAGILAHLDELGLLARLPGPQAAVDLWRTVMEAQYARFLAGELTFRGQQGERTRQFLARLGEPGAERLSDEAAAAWFAGYAAHRDAARAAFPDAAPALAGLPPHLRLGVVSNSSADHQRDKLRAIGLLDRVGAVLVCSDQHGEPKPAPSIFRAGCAGLGLAPHEVAYVGDNYALDAEGARDAGLHAFWLDRTASGAPVGEGIRVLHSLDGLARALTA</sequence>
<dbReference type="GO" id="GO:0016787">
    <property type="term" value="F:hydrolase activity"/>
    <property type="evidence" value="ECO:0007669"/>
    <property type="project" value="UniProtKB-KW"/>
</dbReference>